<comment type="function">
    <text evidence="7 10">Allows the formation of correctly charged Asn-tRNA(Asn) or Gln-tRNA(Gln) through the transamidation of misacylated Asp-tRNA(Asn) or Glu-tRNA(Gln) in organisms which lack either or both of asparaginyl-tRNA or glutaminyl-tRNA synthetases. The reaction takes place in the presence of glutamine and ATP through an activated phospho-Asp-tRNA(Asn) or phospho-Glu-tRNA(Gln).</text>
</comment>
<dbReference type="PANTHER" id="PTHR11659">
    <property type="entry name" value="GLUTAMYL-TRNA GLN AMIDOTRANSFERASE SUBUNIT B MITOCHONDRIAL AND PROKARYOTIC PET112-RELATED"/>
    <property type="match status" value="1"/>
</dbReference>
<comment type="subunit">
    <text evidence="2 10">Heterotrimer of A, B and C subunits.</text>
</comment>
<dbReference type="STRING" id="1798391.A2968_04085"/>
<accession>A0A1F6BKF0</accession>
<dbReference type="InterPro" id="IPR017958">
    <property type="entry name" value="Gln-tRNA_amidoTrfase_suB_CS"/>
</dbReference>
<feature type="domain" description="Asn/Gln amidotransferase" evidence="11">
    <location>
        <begin position="350"/>
        <end position="457"/>
    </location>
</feature>
<evidence type="ECO:0000313" key="13">
    <source>
        <dbReference type="Proteomes" id="UP000176228"/>
    </source>
</evidence>
<evidence type="ECO:0000256" key="3">
    <source>
        <dbReference type="ARBA" id="ARBA00022598"/>
    </source>
</evidence>
<dbReference type="SMART" id="SM00845">
    <property type="entry name" value="GatB_Yqey"/>
    <property type="match status" value="1"/>
</dbReference>
<gene>
    <name evidence="10" type="primary">gatB</name>
    <name evidence="12" type="ORF">A2968_04085</name>
</gene>
<evidence type="ECO:0000256" key="9">
    <source>
        <dbReference type="ARBA" id="ARBA00047913"/>
    </source>
</evidence>
<dbReference type="Proteomes" id="UP000176228">
    <property type="component" value="Unassembled WGS sequence"/>
</dbReference>
<proteinExistence type="inferred from homology"/>
<evidence type="ECO:0000256" key="4">
    <source>
        <dbReference type="ARBA" id="ARBA00022741"/>
    </source>
</evidence>
<dbReference type="InterPro" id="IPR003789">
    <property type="entry name" value="Asn/Gln_tRNA_amidoTrase-B-like"/>
</dbReference>
<evidence type="ECO:0000256" key="7">
    <source>
        <dbReference type="ARBA" id="ARBA00024799"/>
    </source>
</evidence>
<evidence type="ECO:0000256" key="10">
    <source>
        <dbReference type="HAMAP-Rule" id="MF_00121"/>
    </source>
</evidence>
<keyword evidence="4 10" id="KW-0547">Nucleotide-binding</keyword>
<dbReference type="InterPro" id="IPR042114">
    <property type="entry name" value="GatB_C_1"/>
</dbReference>
<organism evidence="12 13">
    <name type="scientific">Candidatus Gottesmanbacteria bacterium RIFCSPLOWO2_01_FULL_42_22</name>
    <dbReference type="NCBI Taxonomy" id="1798391"/>
    <lineage>
        <taxon>Bacteria</taxon>
        <taxon>Candidatus Gottesmaniibacteriota</taxon>
    </lineage>
</organism>
<keyword evidence="6 10" id="KW-0648">Protein biosynthesis</keyword>
<dbReference type="InterPro" id="IPR023168">
    <property type="entry name" value="GatB_Yqey_C_2"/>
</dbReference>
<dbReference type="GO" id="GO:0050567">
    <property type="term" value="F:glutaminyl-tRNA synthase (glutamine-hydrolyzing) activity"/>
    <property type="evidence" value="ECO:0007669"/>
    <property type="project" value="UniProtKB-UniRule"/>
</dbReference>
<dbReference type="GO" id="GO:0006412">
    <property type="term" value="P:translation"/>
    <property type="evidence" value="ECO:0007669"/>
    <property type="project" value="UniProtKB-UniRule"/>
</dbReference>
<dbReference type="NCBIfam" id="NF004012">
    <property type="entry name" value="PRK05477.1-2"/>
    <property type="match status" value="1"/>
</dbReference>
<evidence type="ECO:0000256" key="8">
    <source>
        <dbReference type="ARBA" id="ARBA00047380"/>
    </source>
</evidence>
<comment type="caution">
    <text evidence="12">The sequence shown here is derived from an EMBL/GenBank/DDBJ whole genome shotgun (WGS) entry which is preliminary data.</text>
</comment>
<dbReference type="EC" id="6.3.5.-" evidence="10"/>
<dbReference type="FunFam" id="1.10.150.380:FF:000001">
    <property type="entry name" value="Aspartyl/glutamyl-tRNA(Asn/Gln) amidotransferase subunit B"/>
    <property type="match status" value="1"/>
</dbReference>
<dbReference type="FunFam" id="1.10.10.410:FF:000001">
    <property type="entry name" value="Aspartyl/glutamyl-tRNA(Asn/Gln) amidotransferase subunit B"/>
    <property type="match status" value="1"/>
</dbReference>
<evidence type="ECO:0000313" key="12">
    <source>
        <dbReference type="EMBL" id="OGG37380.1"/>
    </source>
</evidence>
<dbReference type="AlphaFoldDB" id="A0A1F6BKF0"/>
<comment type="similarity">
    <text evidence="1 10">Belongs to the GatB/GatE family. GatB subfamily.</text>
</comment>
<name>A0A1F6BKF0_9BACT</name>
<dbReference type="InterPro" id="IPR014746">
    <property type="entry name" value="Gln_synth/guanido_kin_cat_dom"/>
</dbReference>
<evidence type="ECO:0000256" key="2">
    <source>
        <dbReference type="ARBA" id="ARBA00011123"/>
    </source>
</evidence>
<evidence type="ECO:0000256" key="1">
    <source>
        <dbReference type="ARBA" id="ARBA00005306"/>
    </source>
</evidence>
<dbReference type="InterPro" id="IPR018027">
    <property type="entry name" value="Asn/Gln_amidotransferase"/>
</dbReference>
<dbReference type="NCBIfam" id="NF004014">
    <property type="entry name" value="PRK05477.1-4"/>
    <property type="match status" value="1"/>
</dbReference>
<evidence type="ECO:0000256" key="6">
    <source>
        <dbReference type="ARBA" id="ARBA00022917"/>
    </source>
</evidence>
<protein>
    <recommendedName>
        <fullName evidence="10">Aspartyl/glutamyl-tRNA(Asn/Gln) amidotransferase subunit B</fullName>
        <shortName evidence="10">Asp/Glu-ADT subunit B</shortName>
        <ecNumber evidence="10">6.3.5.-</ecNumber>
    </recommendedName>
</protein>
<sequence length="458" mass="51981">MYYKPIIGMEIHVELKTVSKMFCGCKNDPFGADKPNIYTCPVCLGLPGALPVPNRKAVEWAVLLGLALNCEIPLFSKFDRKNYFYPDLPKGYQISQYDQPFAVRGFLDITVGNEKKRIGITRVHLEEDTGKLMHATVDDPTSPSGLRGASKKVSLIDFNRSGVPLVEIVTEADIRSSEEARIFLKKLHQIIRYLEISDADMEKGSMRLEPNISVQKIQSRLNRDKIQKLPPYKVEVKNINSFSFAKKAIDFETDRHIAILETGKYPQQETRGWDEKKGVTFSQRSKEEAQDYRYFPEPDIPPIRWSKSQISNFKALIPELPDTRIARFIKEYGLSEYDATVLTEDKKTADYFEKAVKSKTIPAKTVANWIINKKADISKLSPEGLVNLIQAKTQKLPMSEKDLEEVINKVLAVNSKAVVDYKAGKESAIMFLLGQVMRQSHGRADATTTRKILENKLK</sequence>
<dbReference type="PROSITE" id="PS01234">
    <property type="entry name" value="GATB"/>
    <property type="match status" value="1"/>
</dbReference>
<dbReference type="EMBL" id="MFJU01000001">
    <property type="protein sequence ID" value="OGG37380.1"/>
    <property type="molecule type" value="Genomic_DNA"/>
</dbReference>
<dbReference type="Pfam" id="PF02934">
    <property type="entry name" value="GatB_N"/>
    <property type="match status" value="1"/>
</dbReference>
<dbReference type="HAMAP" id="MF_00121">
    <property type="entry name" value="GatB"/>
    <property type="match status" value="1"/>
</dbReference>
<dbReference type="NCBIfam" id="TIGR00133">
    <property type="entry name" value="gatB"/>
    <property type="match status" value="1"/>
</dbReference>
<keyword evidence="5 10" id="KW-0067">ATP-binding</keyword>
<keyword evidence="3 10" id="KW-0436">Ligase</keyword>
<comment type="catalytic activity">
    <reaction evidence="9 10">
        <text>L-glutamyl-tRNA(Gln) + L-glutamine + ATP + H2O = L-glutaminyl-tRNA(Gln) + L-glutamate + ADP + phosphate + H(+)</text>
        <dbReference type="Rhea" id="RHEA:17521"/>
        <dbReference type="Rhea" id="RHEA-COMP:9681"/>
        <dbReference type="Rhea" id="RHEA-COMP:9684"/>
        <dbReference type="ChEBI" id="CHEBI:15377"/>
        <dbReference type="ChEBI" id="CHEBI:15378"/>
        <dbReference type="ChEBI" id="CHEBI:29985"/>
        <dbReference type="ChEBI" id="CHEBI:30616"/>
        <dbReference type="ChEBI" id="CHEBI:43474"/>
        <dbReference type="ChEBI" id="CHEBI:58359"/>
        <dbReference type="ChEBI" id="CHEBI:78520"/>
        <dbReference type="ChEBI" id="CHEBI:78521"/>
        <dbReference type="ChEBI" id="CHEBI:456216"/>
    </reaction>
</comment>
<evidence type="ECO:0000256" key="5">
    <source>
        <dbReference type="ARBA" id="ARBA00022840"/>
    </source>
</evidence>
<comment type="catalytic activity">
    <reaction evidence="8 10">
        <text>L-aspartyl-tRNA(Asn) + L-glutamine + ATP + H2O = L-asparaginyl-tRNA(Asn) + L-glutamate + ADP + phosphate + 2 H(+)</text>
        <dbReference type="Rhea" id="RHEA:14513"/>
        <dbReference type="Rhea" id="RHEA-COMP:9674"/>
        <dbReference type="Rhea" id="RHEA-COMP:9677"/>
        <dbReference type="ChEBI" id="CHEBI:15377"/>
        <dbReference type="ChEBI" id="CHEBI:15378"/>
        <dbReference type="ChEBI" id="CHEBI:29985"/>
        <dbReference type="ChEBI" id="CHEBI:30616"/>
        <dbReference type="ChEBI" id="CHEBI:43474"/>
        <dbReference type="ChEBI" id="CHEBI:58359"/>
        <dbReference type="ChEBI" id="CHEBI:78515"/>
        <dbReference type="ChEBI" id="CHEBI:78516"/>
        <dbReference type="ChEBI" id="CHEBI:456216"/>
    </reaction>
</comment>
<dbReference type="Pfam" id="PF02637">
    <property type="entry name" value="GatB_Yqey"/>
    <property type="match status" value="1"/>
</dbReference>
<evidence type="ECO:0000259" key="11">
    <source>
        <dbReference type="SMART" id="SM00845"/>
    </source>
</evidence>
<dbReference type="InterPro" id="IPR017959">
    <property type="entry name" value="Asn/Gln-tRNA_amidoTrfase_suB/E"/>
</dbReference>
<reference evidence="12 13" key="1">
    <citation type="journal article" date="2016" name="Nat. Commun.">
        <title>Thousands of microbial genomes shed light on interconnected biogeochemical processes in an aquifer system.</title>
        <authorList>
            <person name="Anantharaman K."/>
            <person name="Brown C.T."/>
            <person name="Hug L.A."/>
            <person name="Sharon I."/>
            <person name="Castelle C.J."/>
            <person name="Probst A.J."/>
            <person name="Thomas B.C."/>
            <person name="Singh A."/>
            <person name="Wilkins M.J."/>
            <person name="Karaoz U."/>
            <person name="Brodie E.L."/>
            <person name="Williams K.H."/>
            <person name="Hubbard S.S."/>
            <person name="Banfield J.F."/>
        </authorList>
    </citation>
    <scope>NUCLEOTIDE SEQUENCE [LARGE SCALE GENOMIC DNA]</scope>
</reference>
<dbReference type="InterPro" id="IPR004413">
    <property type="entry name" value="GatB"/>
</dbReference>
<dbReference type="GO" id="GO:0005524">
    <property type="term" value="F:ATP binding"/>
    <property type="evidence" value="ECO:0007669"/>
    <property type="project" value="UniProtKB-KW"/>
</dbReference>
<dbReference type="SUPFAM" id="SSF55931">
    <property type="entry name" value="Glutamine synthetase/guanido kinase"/>
    <property type="match status" value="1"/>
</dbReference>
<dbReference type="Gene3D" id="1.10.150.380">
    <property type="entry name" value="GatB domain, N-terminal subdomain"/>
    <property type="match status" value="1"/>
</dbReference>
<dbReference type="GO" id="GO:0050566">
    <property type="term" value="F:asparaginyl-tRNA synthase (glutamine-hydrolyzing) activity"/>
    <property type="evidence" value="ECO:0007669"/>
    <property type="project" value="RHEA"/>
</dbReference>
<dbReference type="SUPFAM" id="SSF89095">
    <property type="entry name" value="GatB/YqeY motif"/>
    <property type="match status" value="1"/>
</dbReference>
<dbReference type="InterPro" id="IPR006075">
    <property type="entry name" value="Asn/Gln-tRNA_Trfase_suB/E_cat"/>
</dbReference>
<dbReference type="Gene3D" id="1.10.10.410">
    <property type="match status" value="1"/>
</dbReference>